<evidence type="ECO:0000313" key="13">
    <source>
        <dbReference type="Proteomes" id="UP000198535"/>
    </source>
</evidence>
<dbReference type="AlphaFoldDB" id="A0A1I4PHZ6"/>
<dbReference type="SUPFAM" id="SSF81345">
    <property type="entry name" value="ABC transporter involved in vitamin B12 uptake, BtuC"/>
    <property type="match status" value="1"/>
</dbReference>
<dbReference type="RefSeq" id="WP_091933095.1">
    <property type="nucleotide sequence ID" value="NZ_FOUJ01000001.1"/>
</dbReference>
<evidence type="ECO:0000256" key="6">
    <source>
        <dbReference type="ARBA" id="ARBA00022989"/>
    </source>
</evidence>
<sequence>MFEGFRKGVLSKSEFEANIETFSDIRKYGVLFIFFLILLFAAAFAMLLGAYDISFTDVYATIFANINPYGDVSGVSKLHNTIIWNIRLPRIILSITVGAALASSGAVFQGCFRNPLVEPYILGVSSGAAFGAALGIVYPDVFSSVQISAFIFGSLAVLAAYMLARTRGQTPIITLILGGVIIGSIFSALVSLLKYMANDSALREIVFWLMGGFYYATWQDVFVTVPIVFISFLIMWIYSWKLNILSMGDEEAKALGVNSERSKLVVITIATLVTAVAVSTVGIIAWVGLMMPHAARMILGPDNRFVIPSAAMLGSIYLIVCDTMARTLTTSEIPVGIITSIVGAPYLCYLLRNKGRSLLG</sequence>
<evidence type="ECO:0000256" key="2">
    <source>
        <dbReference type="ARBA" id="ARBA00007935"/>
    </source>
</evidence>
<feature type="transmembrane region" description="Helical" evidence="11">
    <location>
        <begin position="333"/>
        <end position="352"/>
    </location>
</feature>
<feature type="transmembrane region" description="Helical" evidence="11">
    <location>
        <begin position="264"/>
        <end position="285"/>
    </location>
</feature>
<evidence type="ECO:0000256" key="3">
    <source>
        <dbReference type="ARBA" id="ARBA00022448"/>
    </source>
</evidence>
<dbReference type="Gene3D" id="1.10.3470.10">
    <property type="entry name" value="ABC transporter involved in vitamin B12 uptake, BtuC"/>
    <property type="match status" value="1"/>
</dbReference>
<dbReference type="PANTHER" id="PTHR30472:SF70">
    <property type="entry name" value="MOLYBDATE IMPORT SYSTEM PERMEASE PROTEIN MOLB"/>
    <property type="match status" value="1"/>
</dbReference>
<feature type="transmembrane region" description="Helical" evidence="11">
    <location>
        <begin position="28"/>
        <end position="51"/>
    </location>
</feature>
<name>A0A1I4PHZ6_9EURY</name>
<comment type="function">
    <text evidence="8">Required for corrinoid utilization. Probably part of the ABC transporter complex BtuCDF involved in cobalamin (vitamin B12) import. Probably involved in the translocation of the substrate across the membrane.</text>
</comment>
<feature type="transmembrane region" description="Helical" evidence="11">
    <location>
        <begin position="305"/>
        <end position="321"/>
    </location>
</feature>
<comment type="subcellular location">
    <subcellularLocation>
        <location evidence="1">Cell membrane</location>
        <topology evidence="1">Multi-pass membrane protein</topology>
    </subcellularLocation>
</comment>
<gene>
    <name evidence="12" type="ORF">SAMN04488696_0660</name>
</gene>
<dbReference type="GO" id="GO:0022857">
    <property type="term" value="F:transmembrane transporter activity"/>
    <property type="evidence" value="ECO:0007669"/>
    <property type="project" value="InterPro"/>
</dbReference>
<evidence type="ECO:0000256" key="8">
    <source>
        <dbReference type="ARBA" id="ARBA00053891"/>
    </source>
</evidence>
<keyword evidence="6 11" id="KW-1133">Transmembrane helix</keyword>
<evidence type="ECO:0000256" key="5">
    <source>
        <dbReference type="ARBA" id="ARBA00022692"/>
    </source>
</evidence>
<evidence type="ECO:0000256" key="4">
    <source>
        <dbReference type="ARBA" id="ARBA00022475"/>
    </source>
</evidence>
<proteinExistence type="inferred from homology"/>
<dbReference type="Pfam" id="PF01032">
    <property type="entry name" value="FecCD"/>
    <property type="match status" value="1"/>
</dbReference>
<dbReference type="STRING" id="487685.SAMN04488696_0660"/>
<dbReference type="PANTHER" id="PTHR30472">
    <property type="entry name" value="FERRIC ENTEROBACTIN TRANSPORT SYSTEM PERMEASE PROTEIN"/>
    <property type="match status" value="1"/>
</dbReference>
<dbReference type="OrthoDB" id="57034at2157"/>
<evidence type="ECO:0000256" key="11">
    <source>
        <dbReference type="SAM" id="Phobius"/>
    </source>
</evidence>
<reference evidence="13" key="1">
    <citation type="submission" date="2016-10" db="EMBL/GenBank/DDBJ databases">
        <authorList>
            <person name="Varghese N."/>
            <person name="Submissions S."/>
        </authorList>
    </citation>
    <scope>NUCLEOTIDE SEQUENCE [LARGE SCALE GENOMIC DNA]</scope>
    <source>
        <strain evidence="13">Mob M</strain>
    </source>
</reference>
<comment type="similarity">
    <text evidence="2">Belongs to the binding-protein-dependent transport system permease family. FecCD subfamily.</text>
</comment>
<keyword evidence="13" id="KW-1185">Reference proteome</keyword>
<keyword evidence="5 11" id="KW-0812">Transmembrane</keyword>
<organism evidence="12 13">
    <name type="scientific">Methanolobus profundi</name>
    <dbReference type="NCBI Taxonomy" id="487685"/>
    <lineage>
        <taxon>Archaea</taxon>
        <taxon>Methanobacteriati</taxon>
        <taxon>Methanobacteriota</taxon>
        <taxon>Stenosarchaea group</taxon>
        <taxon>Methanomicrobia</taxon>
        <taxon>Methanosarcinales</taxon>
        <taxon>Methanosarcinaceae</taxon>
        <taxon>Methanolobus</taxon>
    </lineage>
</organism>
<feature type="transmembrane region" description="Helical" evidence="11">
    <location>
        <begin position="120"/>
        <end position="138"/>
    </location>
</feature>
<feature type="transmembrane region" description="Helical" evidence="11">
    <location>
        <begin position="144"/>
        <end position="164"/>
    </location>
</feature>
<dbReference type="InterPro" id="IPR037294">
    <property type="entry name" value="ABC_BtuC-like"/>
</dbReference>
<evidence type="ECO:0000256" key="9">
    <source>
        <dbReference type="ARBA" id="ARBA00064420"/>
    </source>
</evidence>
<evidence type="ECO:0000256" key="7">
    <source>
        <dbReference type="ARBA" id="ARBA00023136"/>
    </source>
</evidence>
<keyword evidence="3" id="KW-0813">Transport</keyword>
<feature type="transmembrane region" description="Helical" evidence="11">
    <location>
        <begin position="171"/>
        <end position="193"/>
    </location>
</feature>
<dbReference type="GO" id="GO:0033214">
    <property type="term" value="P:siderophore-iron import into cell"/>
    <property type="evidence" value="ECO:0007669"/>
    <property type="project" value="TreeGrafter"/>
</dbReference>
<dbReference type="InterPro" id="IPR000522">
    <property type="entry name" value="ABC_transptr_permease_BtuC"/>
</dbReference>
<accession>A0A1I4PHZ6</accession>
<keyword evidence="4" id="KW-1003">Cell membrane</keyword>
<keyword evidence="7 11" id="KW-0472">Membrane</keyword>
<dbReference type="FunFam" id="1.10.3470.10:FF:000001">
    <property type="entry name" value="Vitamin B12 ABC transporter permease BtuC"/>
    <property type="match status" value="1"/>
</dbReference>
<feature type="transmembrane region" description="Helical" evidence="11">
    <location>
        <begin position="88"/>
        <end position="108"/>
    </location>
</feature>
<comment type="subunit">
    <text evidence="9">The complex is composed of two ATP-binding proteins (BtuD), two transmembrane proteins (BtuC) and a solute-binding protein (BtuF).</text>
</comment>
<dbReference type="GO" id="GO:0005886">
    <property type="term" value="C:plasma membrane"/>
    <property type="evidence" value="ECO:0007669"/>
    <property type="project" value="UniProtKB-SubCell"/>
</dbReference>
<feature type="transmembrane region" description="Helical" evidence="11">
    <location>
        <begin position="213"/>
        <end position="238"/>
    </location>
</feature>
<evidence type="ECO:0000256" key="10">
    <source>
        <dbReference type="ARBA" id="ARBA00071366"/>
    </source>
</evidence>
<protein>
    <recommendedName>
        <fullName evidence="10">Cobalamin import system permease protein BtuC</fullName>
    </recommendedName>
</protein>
<evidence type="ECO:0000313" key="12">
    <source>
        <dbReference type="EMBL" id="SFM27220.1"/>
    </source>
</evidence>
<dbReference type="Proteomes" id="UP000198535">
    <property type="component" value="Unassembled WGS sequence"/>
</dbReference>
<evidence type="ECO:0000256" key="1">
    <source>
        <dbReference type="ARBA" id="ARBA00004651"/>
    </source>
</evidence>
<dbReference type="CDD" id="cd06550">
    <property type="entry name" value="TM_ABC_iron-siderophores_like"/>
    <property type="match status" value="1"/>
</dbReference>
<dbReference type="EMBL" id="FOUJ01000001">
    <property type="protein sequence ID" value="SFM27220.1"/>
    <property type="molecule type" value="Genomic_DNA"/>
</dbReference>